<proteinExistence type="predicted"/>
<keyword evidence="5" id="KW-1185">Reference proteome</keyword>
<evidence type="ECO:0000259" key="3">
    <source>
        <dbReference type="Pfam" id="PF00929"/>
    </source>
</evidence>
<dbReference type="SUPFAM" id="SSF53098">
    <property type="entry name" value="Ribonuclease H-like"/>
    <property type="match status" value="1"/>
</dbReference>
<accession>A0ABY8CDB6</accession>
<evidence type="ECO:0000313" key="4">
    <source>
        <dbReference type="EMBL" id="WEJ62413.1"/>
    </source>
</evidence>
<reference evidence="4 5" key="1">
    <citation type="submission" date="2022-06" db="EMBL/GenBank/DDBJ databases">
        <title>Thiomicrohabdus sp. nov, an obligately chemolithoautotrophic, sulfur-oxidizing bacterium isolated from beach of Guanyin Mountain. Amoy.</title>
        <authorList>
            <person name="Zhu H."/>
        </authorList>
    </citation>
    <scope>NUCLEOTIDE SEQUENCE [LARGE SCALE GENOMIC DNA]</scope>
    <source>
        <strain evidence="4 5">XGS-01</strain>
    </source>
</reference>
<keyword evidence="2 4" id="KW-0269">Exonuclease</keyword>
<dbReference type="EMBL" id="CP102381">
    <property type="protein sequence ID" value="WEJ62413.1"/>
    <property type="molecule type" value="Genomic_DNA"/>
</dbReference>
<organism evidence="4 5">
    <name type="scientific">Thiomicrorhabdus lithotrophica</name>
    <dbReference type="NCBI Taxonomy" id="2949997"/>
    <lineage>
        <taxon>Bacteria</taxon>
        <taxon>Pseudomonadati</taxon>
        <taxon>Pseudomonadota</taxon>
        <taxon>Gammaproteobacteria</taxon>
        <taxon>Thiotrichales</taxon>
        <taxon>Piscirickettsiaceae</taxon>
        <taxon>Thiomicrorhabdus</taxon>
    </lineage>
</organism>
<keyword evidence="1" id="KW-0540">Nuclease</keyword>
<evidence type="ECO:0000256" key="2">
    <source>
        <dbReference type="ARBA" id="ARBA00022839"/>
    </source>
</evidence>
<dbReference type="InterPro" id="IPR036397">
    <property type="entry name" value="RNaseH_sf"/>
</dbReference>
<dbReference type="Proteomes" id="UP001222275">
    <property type="component" value="Chromosome"/>
</dbReference>
<feature type="domain" description="Exonuclease" evidence="3">
    <location>
        <begin position="8"/>
        <end position="152"/>
    </location>
</feature>
<dbReference type="InterPro" id="IPR012337">
    <property type="entry name" value="RNaseH-like_sf"/>
</dbReference>
<dbReference type="RefSeq" id="WP_275594669.1">
    <property type="nucleotide sequence ID" value="NZ_CP102381.1"/>
</dbReference>
<gene>
    <name evidence="4" type="ORF">NR989_10380</name>
</gene>
<dbReference type="Pfam" id="PF00929">
    <property type="entry name" value="RNase_T"/>
    <property type="match status" value="1"/>
</dbReference>
<name>A0ABY8CDB6_9GAMM</name>
<dbReference type="InterPro" id="IPR013520">
    <property type="entry name" value="Ribonucl_H"/>
</dbReference>
<keyword evidence="2 4" id="KW-0378">Hydrolase</keyword>
<evidence type="ECO:0000313" key="5">
    <source>
        <dbReference type="Proteomes" id="UP001222275"/>
    </source>
</evidence>
<protein>
    <submittedName>
        <fullName evidence="4">Exonuclease domain-containing protein</fullName>
    </submittedName>
</protein>
<evidence type="ECO:0000256" key="1">
    <source>
        <dbReference type="ARBA" id="ARBA00022722"/>
    </source>
</evidence>
<dbReference type="GO" id="GO:0004527">
    <property type="term" value="F:exonuclease activity"/>
    <property type="evidence" value="ECO:0007669"/>
    <property type="project" value="UniProtKB-KW"/>
</dbReference>
<sequence>MFSGVPNVIDIEASGFGHDSYPIEVGVILRNGERYCSLIKPDKSWTTWDKSAEQVHQISQQALQTHGKPIEVVAEELNDFLGKETVYTDGWVVDDSWIKKLFFTANKSPSFSVSSLEMILTEAQMNIWHTTKDKLLQGTEEQRHRASFDAALIQQTFIETAQ</sequence>
<dbReference type="Gene3D" id="3.30.420.10">
    <property type="entry name" value="Ribonuclease H-like superfamily/Ribonuclease H"/>
    <property type="match status" value="1"/>
</dbReference>